<sequence length="433" mass="48290">MSRMNVVVLGLDQTNLDLLKRIPDADRYEFHPLMSIHDMQSQDGIPIGEILDTAEARIAAFDGDVHAIVGFWDFPVSTIVPVLCERFGLRGARLDAVLRCEHKYWSRLVQREVIDEYPPFAVVDLDAPRLPAEVGYPCWLKPVKSFSSKLAFEVTDEKEFADAVERLREGIGTVGEPFEYLLKQVDLPPEIAEAGGQAALAERALSGDRAAVEGYVRDGEVVVYGVLDSLVYPGVASFLRHQYPSQQPDWLCERLADVSRRVIAGIGLDNTTFSIEYFCDPATGEVNLLEINPRHSQAHAELFEHVDGYPNHRYMVNVALGETPAAAGDGPYAISARWYLRRFTDGALLRGPAEDEIAALERDLDGVRVYRKAPDGTRLSEGRYADSYSYELAQIIVGAADEDQLAEKYERCVAALRFEFAEEAEEAEERGET</sequence>
<proteinExistence type="predicted"/>
<dbReference type="Pfam" id="PF13535">
    <property type="entry name" value="ATP-grasp_4"/>
    <property type="match status" value="1"/>
</dbReference>
<evidence type="ECO:0000256" key="4">
    <source>
        <dbReference type="PROSITE-ProRule" id="PRU00409"/>
    </source>
</evidence>
<comment type="caution">
    <text evidence="6">The sequence shown here is derived from an EMBL/GenBank/DDBJ whole genome shotgun (WGS) entry which is preliminary data.</text>
</comment>
<dbReference type="GO" id="GO:0005524">
    <property type="term" value="F:ATP binding"/>
    <property type="evidence" value="ECO:0007669"/>
    <property type="project" value="UniProtKB-UniRule"/>
</dbReference>
<evidence type="ECO:0000256" key="3">
    <source>
        <dbReference type="ARBA" id="ARBA00022840"/>
    </source>
</evidence>
<dbReference type="AlphaFoldDB" id="A0A7W7VI86"/>
<evidence type="ECO:0000313" key="7">
    <source>
        <dbReference type="Proteomes" id="UP000520767"/>
    </source>
</evidence>
<evidence type="ECO:0000256" key="1">
    <source>
        <dbReference type="ARBA" id="ARBA00022598"/>
    </source>
</evidence>
<accession>A0A7W7VI86</accession>
<dbReference type="RefSeq" id="WP_184815021.1">
    <property type="nucleotide sequence ID" value="NZ_JACHJQ010000008.1"/>
</dbReference>
<dbReference type="SUPFAM" id="SSF56059">
    <property type="entry name" value="Glutathione synthetase ATP-binding domain-like"/>
    <property type="match status" value="1"/>
</dbReference>
<protein>
    <submittedName>
        <fullName evidence="6">Biotin carboxylase</fullName>
    </submittedName>
</protein>
<evidence type="ECO:0000256" key="2">
    <source>
        <dbReference type="ARBA" id="ARBA00022741"/>
    </source>
</evidence>
<evidence type="ECO:0000259" key="5">
    <source>
        <dbReference type="PROSITE" id="PS50975"/>
    </source>
</evidence>
<keyword evidence="1" id="KW-0436">Ligase</keyword>
<dbReference type="PANTHER" id="PTHR43585:SF2">
    <property type="entry name" value="ATP-GRASP ENZYME FSQD"/>
    <property type="match status" value="1"/>
</dbReference>
<name>A0A7W7VI86_9PSEU</name>
<dbReference type="GO" id="GO:0016874">
    <property type="term" value="F:ligase activity"/>
    <property type="evidence" value="ECO:0007669"/>
    <property type="project" value="UniProtKB-KW"/>
</dbReference>
<dbReference type="PANTHER" id="PTHR43585">
    <property type="entry name" value="FUMIPYRROLE BIOSYNTHESIS PROTEIN C"/>
    <property type="match status" value="1"/>
</dbReference>
<dbReference type="InterPro" id="IPR011761">
    <property type="entry name" value="ATP-grasp"/>
</dbReference>
<dbReference type="EMBL" id="JACHJQ010000008">
    <property type="protein sequence ID" value="MBB4911024.1"/>
    <property type="molecule type" value="Genomic_DNA"/>
</dbReference>
<gene>
    <name evidence="6" type="ORF">FHR82_007283</name>
</gene>
<dbReference type="InterPro" id="IPR052032">
    <property type="entry name" value="ATP-dep_AA_Ligase"/>
</dbReference>
<keyword evidence="3 4" id="KW-0067">ATP-binding</keyword>
<evidence type="ECO:0000313" key="6">
    <source>
        <dbReference type="EMBL" id="MBB4911024.1"/>
    </source>
</evidence>
<keyword evidence="7" id="KW-1185">Reference proteome</keyword>
<organism evidence="6 7">
    <name type="scientific">Actinophytocola algeriensis</name>
    <dbReference type="NCBI Taxonomy" id="1768010"/>
    <lineage>
        <taxon>Bacteria</taxon>
        <taxon>Bacillati</taxon>
        <taxon>Actinomycetota</taxon>
        <taxon>Actinomycetes</taxon>
        <taxon>Pseudonocardiales</taxon>
        <taxon>Pseudonocardiaceae</taxon>
    </lineage>
</organism>
<dbReference type="Gene3D" id="3.30.470.20">
    <property type="entry name" value="ATP-grasp fold, B domain"/>
    <property type="match status" value="1"/>
</dbReference>
<reference evidence="6 7" key="1">
    <citation type="submission" date="2020-08" db="EMBL/GenBank/DDBJ databases">
        <title>Genomic Encyclopedia of Type Strains, Phase III (KMG-III): the genomes of soil and plant-associated and newly described type strains.</title>
        <authorList>
            <person name="Whitman W."/>
        </authorList>
    </citation>
    <scope>NUCLEOTIDE SEQUENCE [LARGE SCALE GENOMIC DNA]</scope>
    <source>
        <strain evidence="6 7">CECT 8960</strain>
    </source>
</reference>
<dbReference type="GO" id="GO:0046872">
    <property type="term" value="F:metal ion binding"/>
    <property type="evidence" value="ECO:0007669"/>
    <property type="project" value="InterPro"/>
</dbReference>
<feature type="domain" description="ATP-grasp" evidence="5">
    <location>
        <begin position="107"/>
        <end position="320"/>
    </location>
</feature>
<keyword evidence="2 4" id="KW-0547">Nucleotide-binding</keyword>
<dbReference type="Proteomes" id="UP000520767">
    <property type="component" value="Unassembled WGS sequence"/>
</dbReference>
<dbReference type="PROSITE" id="PS50975">
    <property type="entry name" value="ATP_GRASP"/>
    <property type="match status" value="1"/>
</dbReference>